<proteinExistence type="predicted"/>
<protein>
    <submittedName>
        <fullName evidence="2">Glycosyltransferase</fullName>
    </submittedName>
</protein>
<dbReference type="InterPro" id="IPR029044">
    <property type="entry name" value="Nucleotide-diphossugar_trans"/>
</dbReference>
<dbReference type="PANTHER" id="PTHR43685:SF2">
    <property type="entry name" value="GLYCOSYLTRANSFERASE 2-LIKE DOMAIN-CONTAINING PROTEIN"/>
    <property type="match status" value="1"/>
</dbReference>
<dbReference type="InterPro" id="IPR001173">
    <property type="entry name" value="Glyco_trans_2-like"/>
</dbReference>
<gene>
    <name evidence="2" type="ORF">D3H65_18020</name>
</gene>
<reference evidence="2 3" key="1">
    <citation type="submission" date="2018-09" db="EMBL/GenBank/DDBJ databases">
        <title>Genome sequencing of strain 6GH32-13.</title>
        <authorList>
            <person name="Weon H.-Y."/>
            <person name="Heo J."/>
            <person name="Kwon S.-W."/>
        </authorList>
    </citation>
    <scope>NUCLEOTIDE SEQUENCE [LARGE SCALE GENOMIC DNA]</scope>
    <source>
        <strain evidence="2 3">5GH32-13</strain>
    </source>
</reference>
<dbReference type="OrthoDB" id="9815829at2"/>
<dbReference type="EMBL" id="CP032157">
    <property type="protein sequence ID" value="AXY75763.1"/>
    <property type="molecule type" value="Genomic_DNA"/>
</dbReference>
<feature type="domain" description="Glycosyltransferase 2-like" evidence="1">
    <location>
        <begin position="2"/>
        <end position="123"/>
    </location>
</feature>
<keyword evidence="3" id="KW-1185">Reference proteome</keyword>
<dbReference type="KEGG" id="pseg:D3H65_18020"/>
<dbReference type="AlphaFoldDB" id="A0A3B7MQY3"/>
<keyword evidence="2" id="KW-0808">Transferase</keyword>
<dbReference type="InterPro" id="IPR050834">
    <property type="entry name" value="Glycosyltransf_2"/>
</dbReference>
<evidence type="ECO:0000313" key="2">
    <source>
        <dbReference type="EMBL" id="AXY75763.1"/>
    </source>
</evidence>
<evidence type="ECO:0000313" key="3">
    <source>
        <dbReference type="Proteomes" id="UP000263900"/>
    </source>
</evidence>
<dbReference type="SUPFAM" id="SSF53448">
    <property type="entry name" value="Nucleotide-diphospho-sugar transferases"/>
    <property type="match status" value="1"/>
</dbReference>
<dbReference type="Pfam" id="PF00535">
    <property type="entry name" value="Glycos_transf_2"/>
    <property type="match status" value="1"/>
</dbReference>
<organism evidence="2 3">
    <name type="scientific">Paraflavitalea soli</name>
    <dbReference type="NCBI Taxonomy" id="2315862"/>
    <lineage>
        <taxon>Bacteria</taxon>
        <taxon>Pseudomonadati</taxon>
        <taxon>Bacteroidota</taxon>
        <taxon>Chitinophagia</taxon>
        <taxon>Chitinophagales</taxon>
        <taxon>Chitinophagaceae</taxon>
        <taxon>Paraflavitalea</taxon>
    </lineage>
</organism>
<dbReference type="Gene3D" id="3.90.550.10">
    <property type="entry name" value="Spore Coat Polysaccharide Biosynthesis Protein SpsA, Chain A"/>
    <property type="match status" value="1"/>
</dbReference>
<name>A0A3B7MQY3_9BACT</name>
<dbReference type="PANTHER" id="PTHR43685">
    <property type="entry name" value="GLYCOSYLTRANSFERASE"/>
    <property type="match status" value="1"/>
</dbReference>
<sequence length="312" mass="36194">MIPVYNCAVYLVETLAAVLQQAGPEGEMQIEVVDDCSTDVDVEALVRNIGHGRVKYFRQEQNVGSLRNFETCINRARGYLVHILHGDDLVKPGYYASMENLFDRYPSIGAAFCRYVYVGQSGKPLYYRDAEMEEAGILDNWLARVAGRQRLQFCTVTVKREVYEQLGGFYGVDYGEDWEMWVRIARHYPVAYDPTVLAAYRLHMASISGQSYATAKNLKDLQWVIRTIQQYLPDEEKDILFREAMKFYAHYGIKIANDLWYGLHSRQGAKIQVREALSMHRDAQLYWKITKLYIKMALNITSFIPRTKQRYN</sequence>
<accession>A0A3B7MQY3</accession>
<evidence type="ECO:0000259" key="1">
    <source>
        <dbReference type="Pfam" id="PF00535"/>
    </source>
</evidence>
<dbReference type="GO" id="GO:0016740">
    <property type="term" value="F:transferase activity"/>
    <property type="evidence" value="ECO:0007669"/>
    <property type="project" value="UniProtKB-KW"/>
</dbReference>
<dbReference type="Proteomes" id="UP000263900">
    <property type="component" value="Chromosome"/>
</dbReference>